<protein>
    <submittedName>
        <fullName evidence="4">Uncharacterized protein</fullName>
    </submittedName>
</protein>
<evidence type="ECO:0000256" key="2">
    <source>
        <dbReference type="ARBA" id="ARBA00023136"/>
    </source>
</evidence>
<dbReference type="RefSeq" id="WP_131607500.1">
    <property type="nucleotide sequence ID" value="NZ_SJSM01000002.1"/>
</dbReference>
<evidence type="ECO:0000313" key="4">
    <source>
        <dbReference type="EMBL" id="TCC98517.1"/>
    </source>
</evidence>
<dbReference type="InterPro" id="IPR036942">
    <property type="entry name" value="Beta-barrel_TonB_sf"/>
</dbReference>
<evidence type="ECO:0000256" key="3">
    <source>
        <dbReference type="ARBA" id="ARBA00023237"/>
    </source>
</evidence>
<accession>A0A4R0NFK0</accession>
<evidence type="ECO:0000313" key="5">
    <source>
        <dbReference type="Proteomes" id="UP000291117"/>
    </source>
</evidence>
<dbReference type="AlphaFoldDB" id="A0A4R0NFK0"/>
<comment type="caution">
    <text evidence="4">The sequence shown here is derived from an EMBL/GenBank/DDBJ whole genome shotgun (WGS) entry which is preliminary data.</text>
</comment>
<reference evidence="4 5" key="1">
    <citation type="submission" date="2019-02" db="EMBL/GenBank/DDBJ databases">
        <title>Pedobacter sp. RP-3-8 sp. nov., isolated from Arctic soil.</title>
        <authorList>
            <person name="Dahal R.H."/>
        </authorList>
    </citation>
    <scope>NUCLEOTIDE SEQUENCE [LARGE SCALE GENOMIC DNA]</scope>
    <source>
        <strain evidence="4 5">RP-3-8</strain>
    </source>
</reference>
<dbReference type="Proteomes" id="UP000291117">
    <property type="component" value="Unassembled WGS sequence"/>
</dbReference>
<gene>
    <name evidence="4" type="ORF">EZ444_04330</name>
</gene>
<sequence>MYPHERILYDQYLGLIDESIANHRLDSLASLNNRSQIEKYFQQPALLTNHNVTVSGGGSFHNYYGSVGYTNERETDKSNASRYNINLRQNFTITPKIKLDLITSLSQEDTRKFNMQGMLPLNSYLPYAMFADGNGNGLSQADLKMYDGLRLPAEQLSRINLNYNPLDETRYAKNNNSSTTMARVNAGLTINLLKGLNFEGRYQYQTGSNTNYTFTDQNNYFVRNEVVNFTVADPLPVYYLPATGGHYQTGNARSTAWAIRNQLTYDGSWNNEKHRLTILAGTETRKDKQTGISTYTRGYNPQTLAYEPYDERTLKSNPIMNPVIGNYYGMSLLFGNSMTSREAETRFVSFYGNMGYTFNRKYNLNASIRMDQSNLFGTDVSQQYKPIWSMGASWLVSNESFFHVPQVNSLKLRLTYGIGGNSPNPGSGGPYDILSPFPHPWYTTVGPGYQVLRPANDKLIWEKTATLNAGLDASLFNNRIELTIDVYDKKTSDLLSYQPFDVTNGWFNGYTNFGDLNNKGIELSSLSRNIVSRNFNWSTTVTFGSNKNKITRLGGVAPTSPQSLLSAGGRAFIEGYSAYSLFSLRWAGLDNTGAPQVYNNKGEKVKFSGDLSMDDVSYAGTAQPLYYGGITNNFQYKRFELSFLVIYNLGHKMRKDVNGFYSGRLRQNIAEYFENRWKQPGDENRTDIPAYIADGSVSGSSRSLDLYEAADINIVSASYARLRDLTLSYRVPTGFLRELKIYGQVNNVLLWTANNNDIDPEYYNMGQMGLQVGSGSSSQGLQLASMRPNRMKAFYTIGLNVSFK</sequence>
<comment type="subcellular location">
    <subcellularLocation>
        <location evidence="1">Cell outer membrane</location>
    </subcellularLocation>
</comment>
<proteinExistence type="predicted"/>
<keyword evidence="2" id="KW-0472">Membrane</keyword>
<dbReference type="EMBL" id="SJSM01000002">
    <property type="protein sequence ID" value="TCC98517.1"/>
    <property type="molecule type" value="Genomic_DNA"/>
</dbReference>
<dbReference type="Gene3D" id="2.40.170.20">
    <property type="entry name" value="TonB-dependent receptor, beta-barrel domain"/>
    <property type="match status" value="1"/>
</dbReference>
<keyword evidence="5" id="KW-1185">Reference proteome</keyword>
<dbReference type="SUPFAM" id="SSF56935">
    <property type="entry name" value="Porins"/>
    <property type="match status" value="1"/>
</dbReference>
<dbReference type="GO" id="GO:0009279">
    <property type="term" value="C:cell outer membrane"/>
    <property type="evidence" value="ECO:0007669"/>
    <property type="project" value="UniProtKB-SubCell"/>
</dbReference>
<keyword evidence="3" id="KW-0998">Cell outer membrane</keyword>
<dbReference type="OrthoDB" id="9768177at2"/>
<evidence type="ECO:0000256" key="1">
    <source>
        <dbReference type="ARBA" id="ARBA00004442"/>
    </source>
</evidence>
<name>A0A4R0NFK0_9SPHI</name>
<organism evidence="4 5">
    <name type="scientific">Pedobacter hiemivivus</name>
    <dbReference type="NCBI Taxonomy" id="2530454"/>
    <lineage>
        <taxon>Bacteria</taxon>
        <taxon>Pseudomonadati</taxon>
        <taxon>Bacteroidota</taxon>
        <taxon>Sphingobacteriia</taxon>
        <taxon>Sphingobacteriales</taxon>
        <taxon>Sphingobacteriaceae</taxon>
        <taxon>Pedobacter</taxon>
    </lineage>
</organism>